<keyword evidence="2" id="KW-1185">Reference proteome</keyword>
<dbReference type="AlphaFoldDB" id="A0A1I4VVS1"/>
<dbReference type="OrthoDB" id="6197475at2"/>
<protein>
    <submittedName>
        <fullName evidence="1">Uncharacterized protein</fullName>
    </submittedName>
</protein>
<sequence length="161" mass="18287">MQESTDVLVTPKLFEQILGAEGNLIGIETGQIDETLEQFRQLAMRSGQSVYLWDPDNGIAALRQSELRIPGSKRLSDALRFILQSMQFAVYLLIDFDDQVKPPNTALLRRFARIRTGNQRKMVFIARKLAFPQEIDALVERMSPGAVANARPRLRDGRWVS</sequence>
<organism evidence="1 2">
    <name type="scientific">Dokdonella immobilis</name>
    <dbReference type="NCBI Taxonomy" id="578942"/>
    <lineage>
        <taxon>Bacteria</taxon>
        <taxon>Pseudomonadati</taxon>
        <taxon>Pseudomonadota</taxon>
        <taxon>Gammaproteobacteria</taxon>
        <taxon>Lysobacterales</taxon>
        <taxon>Rhodanobacteraceae</taxon>
        <taxon>Dokdonella</taxon>
    </lineage>
</organism>
<reference evidence="1 2" key="1">
    <citation type="submission" date="2016-10" db="EMBL/GenBank/DDBJ databases">
        <authorList>
            <person name="de Groot N.N."/>
        </authorList>
    </citation>
    <scope>NUCLEOTIDE SEQUENCE [LARGE SCALE GENOMIC DNA]</scope>
    <source>
        <strain evidence="1 2">CGMCC 1.7659</strain>
    </source>
</reference>
<evidence type="ECO:0000313" key="2">
    <source>
        <dbReference type="Proteomes" id="UP000198575"/>
    </source>
</evidence>
<name>A0A1I4VVS1_9GAMM</name>
<proteinExistence type="predicted"/>
<dbReference type="STRING" id="578942.SAMN05216289_103109"/>
<dbReference type="RefSeq" id="WP_092404838.1">
    <property type="nucleotide sequence ID" value="NZ_FOVF01000003.1"/>
</dbReference>
<evidence type="ECO:0000313" key="1">
    <source>
        <dbReference type="EMBL" id="SFN05438.1"/>
    </source>
</evidence>
<accession>A0A1I4VVS1</accession>
<dbReference type="Proteomes" id="UP000198575">
    <property type="component" value="Unassembled WGS sequence"/>
</dbReference>
<dbReference type="EMBL" id="FOVF01000003">
    <property type="protein sequence ID" value="SFN05438.1"/>
    <property type="molecule type" value="Genomic_DNA"/>
</dbReference>
<gene>
    <name evidence="1" type="ORF">SAMN05216289_103109</name>
</gene>